<evidence type="ECO:0000313" key="1">
    <source>
        <dbReference type="EMBL" id="RYB96208.1"/>
    </source>
</evidence>
<dbReference type="EMBL" id="SDWS01000001">
    <property type="protein sequence ID" value="RYB96208.1"/>
    <property type="molecule type" value="Genomic_DNA"/>
</dbReference>
<dbReference type="AlphaFoldDB" id="A0A4Q2S3R2"/>
<protein>
    <submittedName>
        <fullName evidence="1">Uncharacterized protein</fullName>
    </submittedName>
</protein>
<reference evidence="1 2" key="1">
    <citation type="submission" date="2019-01" db="EMBL/GenBank/DDBJ databases">
        <title>Novel species of Nocardioides.</title>
        <authorList>
            <person name="Liu Q."/>
            <person name="Xin Y.-H."/>
        </authorList>
    </citation>
    <scope>NUCLEOTIDE SEQUENCE [LARGE SCALE GENOMIC DNA]</scope>
    <source>
        <strain evidence="1 2">HLT3-15</strain>
    </source>
</reference>
<gene>
    <name evidence="1" type="ORF">EUA06_01085</name>
</gene>
<keyword evidence="2" id="KW-1185">Reference proteome</keyword>
<dbReference type="Proteomes" id="UP000291838">
    <property type="component" value="Unassembled WGS sequence"/>
</dbReference>
<organism evidence="1 2">
    <name type="scientific">Nocardioides glacieisoli</name>
    <dbReference type="NCBI Taxonomy" id="1168730"/>
    <lineage>
        <taxon>Bacteria</taxon>
        <taxon>Bacillati</taxon>
        <taxon>Actinomycetota</taxon>
        <taxon>Actinomycetes</taxon>
        <taxon>Propionibacteriales</taxon>
        <taxon>Nocardioidaceae</taxon>
        <taxon>Nocardioides</taxon>
    </lineage>
</organism>
<comment type="caution">
    <text evidence="1">The sequence shown here is derived from an EMBL/GenBank/DDBJ whole genome shotgun (WGS) entry which is preliminary data.</text>
</comment>
<name>A0A4Q2S3R2_9ACTN</name>
<sequence>MTHIGLGQHWGNSRIGLVNDMKPGTTLARCVAGPAQRIADLVEPVLEEVTVGVEGHRRRAVSQHLLHDLDVGTAGDG</sequence>
<accession>A0A4Q2S3R2</accession>
<dbReference type="RefSeq" id="WP_129473160.1">
    <property type="nucleotide sequence ID" value="NZ_SDWS01000001.1"/>
</dbReference>
<evidence type="ECO:0000313" key="2">
    <source>
        <dbReference type="Proteomes" id="UP000291838"/>
    </source>
</evidence>
<proteinExistence type="predicted"/>